<dbReference type="STRING" id="1209926.A0A1G4ATJ6"/>
<dbReference type="Proteomes" id="UP000176998">
    <property type="component" value="Unassembled WGS sequence"/>
</dbReference>
<reference evidence="6 7" key="1">
    <citation type="submission" date="2016-09" db="EMBL/GenBank/DDBJ databases">
        <authorList>
            <person name="Capua I."/>
            <person name="De Benedictis P."/>
            <person name="Joannis T."/>
            <person name="Lombin L.H."/>
            <person name="Cattoli G."/>
        </authorList>
    </citation>
    <scope>NUCLEOTIDE SEQUENCE [LARGE SCALE GENOMIC DNA]</scope>
    <source>
        <strain evidence="6 7">IMI 309357</strain>
    </source>
</reference>
<dbReference type="RefSeq" id="XP_022469653.1">
    <property type="nucleotide sequence ID" value="XM_022623823.1"/>
</dbReference>
<keyword evidence="3" id="KW-0862">Zinc</keyword>
<proteinExistence type="predicted"/>
<dbReference type="PROSITE" id="PS50114">
    <property type="entry name" value="GATA_ZN_FINGER_2"/>
    <property type="match status" value="1"/>
</dbReference>
<evidence type="ECO:0000256" key="2">
    <source>
        <dbReference type="ARBA" id="ARBA00022771"/>
    </source>
</evidence>
<comment type="caution">
    <text evidence="6">The sequence shown here is derived from an EMBL/GenBank/DDBJ whole genome shotgun (WGS) entry which is preliminary data.</text>
</comment>
<dbReference type="CDD" id="cd00202">
    <property type="entry name" value="ZnF_GATA"/>
    <property type="match status" value="1"/>
</dbReference>
<evidence type="ECO:0000313" key="6">
    <source>
        <dbReference type="EMBL" id="OHE92484.1"/>
    </source>
</evidence>
<dbReference type="EMBL" id="MJBS01000146">
    <property type="protein sequence ID" value="OHE92484.1"/>
    <property type="molecule type" value="Genomic_DNA"/>
</dbReference>
<gene>
    <name evidence="6" type="ORF">CORC01_12202</name>
</gene>
<dbReference type="SMART" id="SM00401">
    <property type="entry name" value="ZnF_GATA"/>
    <property type="match status" value="1"/>
</dbReference>
<evidence type="ECO:0000313" key="7">
    <source>
        <dbReference type="Proteomes" id="UP000176998"/>
    </source>
</evidence>
<dbReference type="Gene3D" id="3.30.50.10">
    <property type="entry name" value="Erythroid Transcription Factor GATA-1, subunit A"/>
    <property type="match status" value="1"/>
</dbReference>
<accession>A0A1G4ATJ6</accession>
<evidence type="ECO:0000256" key="1">
    <source>
        <dbReference type="ARBA" id="ARBA00022723"/>
    </source>
</evidence>
<dbReference type="PANTHER" id="PTHR45658">
    <property type="entry name" value="GATA TRANSCRIPTION FACTOR"/>
    <property type="match status" value="1"/>
</dbReference>
<dbReference type="AlphaFoldDB" id="A0A1G4ATJ6"/>
<dbReference type="InterPro" id="IPR000679">
    <property type="entry name" value="Znf_GATA"/>
</dbReference>
<keyword evidence="2 4" id="KW-0863">Zinc-finger</keyword>
<dbReference type="SUPFAM" id="SSF57716">
    <property type="entry name" value="Glucocorticoid receptor-like (DNA-binding domain)"/>
    <property type="match status" value="1"/>
</dbReference>
<sequence>MGSVKADIPLMIHKRSKFGLEIPAAANVSSSVDRTPDDADAHAPPPMSMDQIKATEMIQRIHKDARQLLQNIQGLAETTFPKAGYECNDVPEEITSNARLLAAQHLSKNIADNLDDLALLSYRSATDAEQRQTVVGPKACENTGRKRRASKLAAFDRTLKVRLDDSLCCHVCQATSTPEWRDGPDGRWTLCNVCGLLYAHRLRKSGPSIRGVMSPG</sequence>
<keyword evidence="1" id="KW-0479">Metal-binding</keyword>
<organism evidence="6 7">
    <name type="scientific">Colletotrichum orchidophilum</name>
    <dbReference type="NCBI Taxonomy" id="1209926"/>
    <lineage>
        <taxon>Eukaryota</taxon>
        <taxon>Fungi</taxon>
        <taxon>Dikarya</taxon>
        <taxon>Ascomycota</taxon>
        <taxon>Pezizomycotina</taxon>
        <taxon>Sordariomycetes</taxon>
        <taxon>Hypocreomycetidae</taxon>
        <taxon>Glomerellales</taxon>
        <taxon>Glomerellaceae</taxon>
        <taxon>Colletotrichum</taxon>
    </lineage>
</organism>
<dbReference type="InterPro" id="IPR051140">
    <property type="entry name" value="GATA_TF"/>
</dbReference>
<dbReference type="InterPro" id="IPR013088">
    <property type="entry name" value="Znf_NHR/GATA"/>
</dbReference>
<protein>
    <submittedName>
        <fullName evidence="6">GATA zinc finger</fullName>
    </submittedName>
</protein>
<dbReference type="GO" id="GO:0008270">
    <property type="term" value="F:zinc ion binding"/>
    <property type="evidence" value="ECO:0007669"/>
    <property type="project" value="UniProtKB-KW"/>
</dbReference>
<dbReference type="GeneID" id="34565333"/>
<evidence type="ECO:0000259" key="5">
    <source>
        <dbReference type="PROSITE" id="PS50114"/>
    </source>
</evidence>
<dbReference type="OrthoDB" id="2162994at2759"/>
<evidence type="ECO:0000256" key="3">
    <source>
        <dbReference type="ARBA" id="ARBA00022833"/>
    </source>
</evidence>
<name>A0A1G4ATJ6_9PEZI</name>
<dbReference type="GO" id="GO:0006355">
    <property type="term" value="P:regulation of DNA-templated transcription"/>
    <property type="evidence" value="ECO:0007669"/>
    <property type="project" value="InterPro"/>
</dbReference>
<feature type="domain" description="GATA-type" evidence="5">
    <location>
        <begin position="163"/>
        <end position="198"/>
    </location>
</feature>
<evidence type="ECO:0000256" key="4">
    <source>
        <dbReference type="PROSITE-ProRule" id="PRU00094"/>
    </source>
</evidence>
<dbReference type="Pfam" id="PF00320">
    <property type="entry name" value="GATA"/>
    <property type="match status" value="1"/>
</dbReference>
<keyword evidence="7" id="KW-1185">Reference proteome</keyword>
<dbReference type="GO" id="GO:0043565">
    <property type="term" value="F:sequence-specific DNA binding"/>
    <property type="evidence" value="ECO:0007669"/>
    <property type="project" value="InterPro"/>
</dbReference>